<organism evidence="3 4">
    <name type="scientific">Tegillarca granosa</name>
    <name type="common">Malaysian cockle</name>
    <name type="synonym">Anadara granosa</name>
    <dbReference type="NCBI Taxonomy" id="220873"/>
    <lineage>
        <taxon>Eukaryota</taxon>
        <taxon>Metazoa</taxon>
        <taxon>Spiralia</taxon>
        <taxon>Lophotrochozoa</taxon>
        <taxon>Mollusca</taxon>
        <taxon>Bivalvia</taxon>
        <taxon>Autobranchia</taxon>
        <taxon>Pteriomorphia</taxon>
        <taxon>Arcoida</taxon>
        <taxon>Arcoidea</taxon>
        <taxon>Arcidae</taxon>
        <taxon>Tegillarca</taxon>
    </lineage>
</organism>
<feature type="region of interest" description="Disordered" evidence="2">
    <location>
        <begin position="282"/>
        <end position="305"/>
    </location>
</feature>
<dbReference type="EMBL" id="JARBDR010000018">
    <property type="protein sequence ID" value="KAJ8321913.1"/>
    <property type="molecule type" value="Genomic_DNA"/>
</dbReference>
<accession>A0ABQ9G1R3</accession>
<protein>
    <submittedName>
        <fullName evidence="3">Uncharacterized protein</fullName>
    </submittedName>
</protein>
<sequence>MCNKKNIDIGILTEYSEHKDEDDDLSECEVEDTSSPTSILNTFNFLERQINSLLNKFKKLEEQNSACYELFNDKSQTESLTTHINNILEKSADLQDVVDTKTAFADDLMKERKIEEKLKKVMMKEKEDKINELQQVNLKLQKDYEKLNNRLEECEKSINNTLGECEKTARQSSAFEDHMTNEEATSKKGKEMEKQYYINEGQLQNQVTKPGYINDTSGQHGRFQAKVGLEKADIARLQELQAARERNKALLNKKQPNSRNYISQRSLQDLELPKIDLYQEVTGTQTNPRASKKNPYYQSKYASYH</sequence>
<feature type="compositionally biased region" description="Polar residues" evidence="2">
    <location>
        <begin position="296"/>
        <end position="305"/>
    </location>
</feature>
<comment type="caution">
    <text evidence="3">The sequence shown here is derived from an EMBL/GenBank/DDBJ whole genome shotgun (WGS) entry which is preliminary data.</text>
</comment>
<reference evidence="3 4" key="1">
    <citation type="submission" date="2022-12" db="EMBL/GenBank/DDBJ databases">
        <title>Chromosome-level genome of Tegillarca granosa.</title>
        <authorList>
            <person name="Kim J."/>
        </authorList>
    </citation>
    <scope>NUCLEOTIDE SEQUENCE [LARGE SCALE GENOMIC DNA]</scope>
    <source>
        <strain evidence="3">Teg-2019</strain>
        <tissue evidence="3">Adductor muscle</tissue>
    </source>
</reference>
<feature type="coiled-coil region" evidence="1">
    <location>
        <begin position="123"/>
        <end position="164"/>
    </location>
</feature>
<evidence type="ECO:0000256" key="2">
    <source>
        <dbReference type="SAM" id="MobiDB-lite"/>
    </source>
</evidence>
<keyword evidence="4" id="KW-1185">Reference proteome</keyword>
<dbReference type="Proteomes" id="UP001217089">
    <property type="component" value="Unassembled WGS sequence"/>
</dbReference>
<gene>
    <name evidence="3" type="ORF">KUTeg_000384</name>
</gene>
<evidence type="ECO:0000256" key="1">
    <source>
        <dbReference type="SAM" id="Coils"/>
    </source>
</evidence>
<evidence type="ECO:0000313" key="3">
    <source>
        <dbReference type="EMBL" id="KAJ8321913.1"/>
    </source>
</evidence>
<proteinExistence type="predicted"/>
<evidence type="ECO:0000313" key="4">
    <source>
        <dbReference type="Proteomes" id="UP001217089"/>
    </source>
</evidence>
<name>A0ABQ9G1R3_TEGGR</name>
<keyword evidence="1" id="KW-0175">Coiled coil</keyword>